<evidence type="ECO:0000259" key="2">
    <source>
        <dbReference type="PROSITE" id="PS50828"/>
    </source>
</evidence>
<keyword evidence="4" id="KW-1185">Reference proteome</keyword>
<dbReference type="PROSITE" id="PS50828">
    <property type="entry name" value="SMR"/>
    <property type="match status" value="1"/>
</dbReference>
<dbReference type="Proteomes" id="UP000414233">
    <property type="component" value="Unassembled WGS sequence"/>
</dbReference>
<dbReference type="PANTHER" id="PTHR35562:SF2">
    <property type="entry name" value="DNA ENDONUCLEASE SMRA-RELATED"/>
    <property type="match status" value="1"/>
</dbReference>
<protein>
    <submittedName>
        <fullName evidence="3">DNA mismatch repair protein MutS</fullName>
    </submittedName>
</protein>
<reference evidence="3 4" key="1">
    <citation type="submission" date="2019-08" db="EMBL/GenBank/DDBJ databases">
        <authorList>
            <person name="Peeters C."/>
        </authorList>
    </citation>
    <scope>NUCLEOTIDE SEQUENCE [LARGE SCALE GENOMIC DNA]</scope>
    <source>
        <strain evidence="3 4">LMG 30175</strain>
    </source>
</reference>
<evidence type="ECO:0000256" key="1">
    <source>
        <dbReference type="SAM" id="MobiDB-lite"/>
    </source>
</evidence>
<proteinExistence type="predicted"/>
<dbReference type="RefSeq" id="WP_150695224.1">
    <property type="nucleotide sequence ID" value="NZ_CABPRZ010000001.1"/>
</dbReference>
<dbReference type="SUPFAM" id="SSF160443">
    <property type="entry name" value="SMR domain-like"/>
    <property type="match status" value="1"/>
</dbReference>
<dbReference type="Pfam" id="PF01713">
    <property type="entry name" value="Smr"/>
    <property type="match status" value="1"/>
</dbReference>
<dbReference type="InterPro" id="IPR036063">
    <property type="entry name" value="Smr_dom_sf"/>
</dbReference>
<dbReference type="InterPro" id="IPR002625">
    <property type="entry name" value="Smr_dom"/>
</dbReference>
<dbReference type="EMBL" id="CABPRZ010000001">
    <property type="protein sequence ID" value="VVD63944.1"/>
    <property type="molecule type" value="Genomic_DNA"/>
</dbReference>
<dbReference type="Gene3D" id="3.30.1370.110">
    <property type="match status" value="1"/>
</dbReference>
<evidence type="ECO:0000313" key="3">
    <source>
        <dbReference type="EMBL" id="VVD63944.1"/>
    </source>
</evidence>
<sequence length="227" mass="25119">MSKKPPKLTLGDLASLRETLAQDSARREAERLEAARRAKAAAADANIFRNSIGEIAPLSSKGAQNRAELPRRTPEPVARQTQEDEAAVLHESLSDEFDPEALLEADDRLSYRRPGISMDALNKLRRGDWVIQKQLDLHGMRREEAREALAAFLNDAVKRGLRCVRVIHGKGLGSVNREPVLKDKVRGWLAQKNEVLAYCQARGQDGGSGALVVLLQPAQPRPNRSHD</sequence>
<dbReference type="PANTHER" id="PTHR35562">
    <property type="entry name" value="DNA ENDONUCLEASE SMRA-RELATED"/>
    <property type="match status" value="1"/>
</dbReference>
<feature type="domain" description="Smr" evidence="2">
    <location>
        <begin position="135"/>
        <end position="216"/>
    </location>
</feature>
<gene>
    <name evidence="3" type="ORF">PTE30175_00243</name>
</gene>
<name>A0A5E4RN19_9BURK</name>
<dbReference type="SMART" id="SM00463">
    <property type="entry name" value="SMR"/>
    <property type="match status" value="1"/>
</dbReference>
<organism evidence="3 4">
    <name type="scientific">Pandoraea terrae</name>
    <dbReference type="NCBI Taxonomy" id="1537710"/>
    <lineage>
        <taxon>Bacteria</taxon>
        <taxon>Pseudomonadati</taxon>
        <taxon>Pseudomonadota</taxon>
        <taxon>Betaproteobacteria</taxon>
        <taxon>Burkholderiales</taxon>
        <taxon>Burkholderiaceae</taxon>
        <taxon>Pandoraea</taxon>
    </lineage>
</organism>
<dbReference type="OrthoDB" id="9808881at2"/>
<evidence type="ECO:0000313" key="4">
    <source>
        <dbReference type="Proteomes" id="UP000414233"/>
    </source>
</evidence>
<dbReference type="AlphaFoldDB" id="A0A5E4RN19"/>
<accession>A0A5E4RN19</accession>
<feature type="region of interest" description="Disordered" evidence="1">
    <location>
        <begin position="59"/>
        <end position="85"/>
    </location>
</feature>